<keyword evidence="1" id="KW-0812">Transmembrane</keyword>
<keyword evidence="1" id="KW-1133">Transmembrane helix</keyword>
<dbReference type="AlphaFoldDB" id="A0A392T5X8"/>
<feature type="non-terminal residue" evidence="2">
    <location>
        <position position="60"/>
    </location>
</feature>
<sequence length="60" mass="7005">MNGVGVHCAVFKGDLVSLLVVQFPVMYLHFFGWPGLVFRWVFVFNLFYKAPWCRPQRGVQ</sequence>
<reference evidence="2 3" key="1">
    <citation type="journal article" date="2018" name="Front. Plant Sci.">
        <title>Red Clover (Trifolium pratense) and Zigzag Clover (T. medium) - A Picture of Genomic Similarities and Differences.</title>
        <authorList>
            <person name="Dluhosova J."/>
            <person name="Istvanek J."/>
            <person name="Nedelnik J."/>
            <person name="Repkova J."/>
        </authorList>
    </citation>
    <scope>NUCLEOTIDE SEQUENCE [LARGE SCALE GENOMIC DNA]</scope>
    <source>
        <strain evidence="3">cv. 10/8</strain>
        <tissue evidence="2">Leaf</tissue>
    </source>
</reference>
<keyword evidence="3" id="KW-1185">Reference proteome</keyword>
<name>A0A392T5X8_9FABA</name>
<evidence type="ECO:0000313" key="3">
    <source>
        <dbReference type="Proteomes" id="UP000265520"/>
    </source>
</evidence>
<dbReference type="Proteomes" id="UP000265520">
    <property type="component" value="Unassembled WGS sequence"/>
</dbReference>
<feature type="transmembrane region" description="Helical" evidence="1">
    <location>
        <begin position="26"/>
        <end position="48"/>
    </location>
</feature>
<proteinExistence type="predicted"/>
<comment type="caution">
    <text evidence="2">The sequence shown here is derived from an EMBL/GenBank/DDBJ whole genome shotgun (WGS) entry which is preliminary data.</text>
</comment>
<accession>A0A392T5X8</accession>
<evidence type="ECO:0000313" key="2">
    <source>
        <dbReference type="EMBL" id="MCI55566.1"/>
    </source>
</evidence>
<evidence type="ECO:0008006" key="4">
    <source>
        <dbReference type="Google" id="ProtNLM"/>
    </source>
</evidence>
<evidence type="ECO:0000256" key="1">
    <source>
        <dbReference type="SAM" id="Phobius"/>
    </source>
</evidence>
<protein>
    <recommendedName>
        <fullName evidence="4">Transmembrane protein</fullName>
    </recommendedName>
</protein>
<dbReference type="EMBL" id="LXQA010498329">
    <property type="protein sequence ID" value="MCI55566.1"/>
    <property type="molecule type" value="Genomic_DNA"/>
</dbReference>
<organism evidence="2 3">
    <name type="scientific">Trifolium medium</name>
    <dbReference type="NCBI Taxonomy" id="97028"/>
    <lineage>
        <taxon>Eukaryota</taxon>
        <taxon>Viridiplantae</taxon>
        <taxon>Streptophyta</taxon>
        <taxon>Embryophyta</taxon>
        <taxon>Tracheophyta</taxon>
        <taxon>Spermatophyta</taxon>
        <taxon>Magnoliopsida</taxon>
        <taxon>eudicotyledons</taxon>
        <taxon>Gunneridae</taxon>
        <taxon>Pentapetalae</taxon>
        <taxon>rosids</taxon>
        <taxon>fabids</taxon>
        <taxon>Fabales</taxon>
        <taxon>Fabaceae</taxon>
        <taxon>Papilionoideae</taxon>
        <taxon>50 kb inversion clade</taxon>
        <taxon>NPAAA clade</taxon>
        <taxon>Hologalegina</taxon>
        <taxon>IRL clade</taxon>
        <taxon>Trifolieae</taxon>
        <taxon>Trifolium</taxon>
    </lineage>
</organism>
<keyword evidence="1" id="KW-0472">Membrane</keyword>